<dbReference type="AlphaFoldDB" id="A0A2P4UP89"/>
<accession>A0A2P4UP89</accession>
<organism evidence="1 2">
    <name type="scientific">Actinomadura rubteroloni</name>
    <dbReference type="NCBI Taxonomy" id="1926885"/>
    <lineage>
        <taxon>Bacteria</taxon>
        <taxon>Bacillati</taxon>
        <taxon>Actinomycetota</taxon>
        <taxon>Actinomycetes</taxon>
        <taxon>Streptosporangiales</taxon>
        <taxon>Thermomonosporaceae</taxon>
        <taxon>Actinomadura</taxon>
    </lineage>
</organism>
<gene>
    <name evidence="1" type="ORF">BTM25_12270</name>
</gene>
<comment type="caution">
    <text evidence="1">The sequence shown here is derived from an EMBL/GenBank/DDBJ whole genome shotgun (WGS) entry which is preliminary data.</text>
</comment>
<dbReference type="Proteomes" id="UP000242367">
    <property type="component" value="Unassembled WGS sequence"/>
</dbReference>
<dbReference type="RefSeq" id="WP_103561731.1">
    <property type="nucleotide sequence ID" value="NZ_MTBP01000001.1"/>
</dbReference>
<protein>
    <submittedName>
        <fullName evidence="1">Uncharacterized protein</fullName>
    </submittedName>
</protein>
<sequence length="111" mass="11842">MTGPGDELSVDPAKLTALGKDLGKARAVAAAQKGNASNGAYTDISGHTWGLVGIGFSSHYDELKGHIIEHLGLMEKFLEQAERNMNATAENYKNAEHNNISAIHRVGKKKG</sequence>
<evidence type="ECO:0000313" key="1">
    <source>
        <dbReference type="EMBL" id="POM26819.1"/>
    </source>
</evidence>
<proteinExistence type="predicted"/>
<dbReference type="EMBL" id="MTBP01000001">
    <property type="protein sequence ID" value="POM26819.1"/>
    <property type="molecule type" value="Genomic_DNA"/>
</dbReference>
<reference evidence="1 2" key="1">
    <citation type="journal article" date="2017" name="Chemistry">
        <title>Isolation, Biosynthesis and Chemical Modifications of Rubterolones A-F: Rare Tropolone Alkaloids from Actinomadura sp. 5-2.</title>
        <authorList>
            <person name="Guo H."/>
            <person name="Benndorf R."/>
            <person name="Leichnitz D."/>
            <person name="Klassen J.L."/>
            <person name="Vollmers J."/>
            <person name="Gorls H."/>
            <person name="Steinacker M."/>
            <person name="Weigel C."/>
            <person name="Dahse H.M."/>
            <person name="Kaster A.K."/>
            <person name="de Beer Z.W."/>
            <person name="Poulsen M."/>
            <person name="Beemelmanns C."/>
        </authorList>
    </citation>
    <scope>NUCLEOTIDE SEQUENCE [LARGE SCALE GENOMIC DNA]</scope>
    <source>
        <strain evidence="1 2">5-2</strain>
    </source>
</reference>
<name>A0A2P4UP89_9ACTN</name>
<keyword evidence="2" id="KW-1185">Reference proteome</keyword>
<evidence type="ECO:0000313" key="2">
    <source>
        <dbReference type="Proteomes" id="UP000242367"/>
    </source>
</evidence>